<evidence type="ECO:0000313" key="3">
    <source>
        <dbReference type="EMBL" id="OSD04437.1"/>
    </source>
</evidence>
<keyword evidence="4" id="KW-1185">Reference proteome</keyword>
<evidence type="ECO:0000256" key="2">
    <source>
        <dbReference type="SAM" id="Phobius"/>
    </source>
</evidence>
<proteinExistence type="predicted"/>
<keyword evidence="2" id="KW-0472">Membrane</keyword>
<keyword evidence="2" id="KW-1133">Transmembrane helix</keyword>
<reference evidence="3 4" key="1">
    <citation type="journal article" date="2015" name="Biotechnol. Biofuels">
        <title>Enhanced degradation of softwood versus hardwood by the white-rot fungus Pycnoporus coccineus.</title>
        <authorList>
            <person name="Couturier M."/>
            <person name="Navarro D."/>
            <person name="Chevret D."/>
            <person name="Henrissat B."/>
            <person name="Piumi F."/>
            <person name="Ruiz-Duenas F.J."/>
            <person name="Martinez A.T."/>
            <person name="Grigoriev I.V."/>
            <person name="Riley R."/>
            <person name="Lipzen A."/>
            <person name="Berrin J.G."/>
            <person name="Master E.R."/>
            <person name="Rosso M.N."/>
        </authorList>
    </citation>
    <scope>NUCLEOTIDE SEQUENCE [LARGE SCALE GENOMIC DNA]</scope>
    <source>
        <strain evidence="3 4">BRFM310</strain>
    </source>
</reference>
<evidence type="ECO:0000313" key="4">
    <source>
        <dbReference type="Proteomes" id="UP000193067"/>
    </source>
</evidence>
<organism evidence="3 4">
    <name type="scientific">Trametes coccinea (strain BRFM310)</name>
    <name type="common">Pycnoporus coccineus</name>
    <dbReference type="NCBI Taxonomy" id="1353009"/>
    <lineage>
        <taxon>Eukaryota</taxon>
        <taxon>Fungi</taxon>
        <taxon>Dikarya</taxon>
        <taxon>Basidiomycota</taxon>
        <taxon>Agaricomycotina</taxon>
        <taxon>Agaricomycetes</taxon>
        <taxon>Polyporales</taxon>
        <taxon>Polyporaceae</taxon>
        <taxon>Trametes</taxon>
    </lineage>
</organism>
<dbReference type="EMBL" id="KZ084096">
    <property type="protein sequence ID" value="OSD04437.1"/>
    <property type="molecule type" value="Genomic_DNA"/>
</dbReference>
<protein>
    <submittedName>
        <fullName evidence="3">Uncharacterized protein</fullName>
    </submittedName>
</protein>
<keyword evidence="2" id="KW-0812">Transmembrane</keyword>
<feature type="compositionally biased region" description="Polar residues" evidence="1">
    <location>
        <begin position="27"/>
        <end position="40"/>
    </location>
</feature>
<evidence type="ECO:0000256" key="1">
    <source>
        <dbReference type="SAM" id="MobiDB-lite"/>
    </source>
</evidence>
<sequence length="134" mass="14514">MTESAHLSGKPPTPPPAYSEQPEGHQQHSTPDQSASTSPYTPIGAPLPFPAHAGYGPTPIPQQTQLLPYYDPRSPYALAAARSRARWRFIEAVLWAVVILGFVSFLTGWEIQVMMAKGAKVEPGYYSSSSGSSR</sequence>
<gene>
    <name evidence="3" type="ORF">PYCCODRAFT_1476002</name>
</gene>
<dbReference type="OrthoDB" id="3259540at2759"/>
<accession>A0A1Y2ITP3</accession>
<dbReference type="AlphaFoldDB" id="A0A1Y2ITP3"/>
<dbReference type="Proteomes" id="UP000193067">
    <property type="component" value="Unassembled WGS sequence"/>
</dbReference>
<name>A0A1Y2ITP3_TRAC3</name>
<feature type="region of interest" description="Disordered" evidence="1">
    <location>
        <begin position="1"/>
        <end position="60"/>
    </location>
</feature>
<feature type="transmembrane region" description="Helical" evidence="2">
    <location>
        <begin position="92"/>
        <end position="111"/>
    </location>
</feature>